<evidence type="ECO:0000313" key="2">
    <source>
        <dbReference type="EMBL" id="KAG5600934.1"/>
    </source>
</evidence>
<dbReference type="AlphaFoldDB" id="A0A9J5YPY9"/>
<protein>
    <submittedName>
        <fullName evidence="2">Uncharacterized protein</fullName>
    </submittedName>
</protein>
<gene>
    <name evidence="2" type="ORF">H5410_032304</name>
</gene>
<evidence type="ECO:0000313" key="3">
    <source>
        <dbReference type="Proteomes" id="UP000824120"/>
    </source>
</evidence>
<feature type="region of interest" description="Disordered" evidence="1">
    <location>
        <begin position="42"/>
        <end position="65"/>
    </location>
</feature>
<evidence type="ECO:0000256" key="1">
    <source>
        <dbReference type="SAM" id="MobiDB-lite"/>
    </source>
</evidence>
<reference evidence="2 3" key="1">
    <citation type="submission" date="2020-09" db="EMBL/GenBank/DDBJ databases">
        <title>De no assembly of potato wild relative species, Solanum commersonii.</title>
        <authorList>
            <person name="Cho K."/>
        </authorList>
    </citation>
    <scope>NUCLEOTIDE SEQUENCE [LARGE SCALE GENOMIC DNA]</scope>
    <source>
        <strain evidence="2">LZ3.2</strain>
        <tissue evidence="2">Leaf</tissue>
    </source>
</reference>
<keyword evidence="3" id="KW-1185">Reference proteome</keyword>
<sequence length="65" mass="7848">MQRRQEFNTVSSRYQYSRLNQVHLEEEGQVVGITELEIVNRSEKQSKARPVKDRTKTEDYLTKYR</sequence>
<dbReference type="EMBL" id="JACXVP010000006">
    <property type="protein sequence ID" value="KAG5600934.1"/>
    <property type="molecule type" value="Genomic_DNA"/>
</dbReference>
<accession>A0A9J5YPY9</accession>
<comment type="caution">
    <text evidence="2">The sequence shown here is derived from an EMBL/GenBank/DDBJ whole genome shotgun (WGS) entry which is preliminary data.</text>
</comment>
<name>A0A9J5YPY9_SOLCO</name>
<organism evidence="2 3">
    <name type="scientific">Solanum commersonii</name>
    <name type="common">Commerson's wild potato</name>
    <name type="synonym">Commerson's nightshade</name>
    <dbReference type="NCBI Taxonomy" id="4109"/>
    <lineage>
        <taxon>Eukaryota</taxon>
        <taxon>Viridiplantae</taxon>
        <taxon>Streptophyta</taxon>
        <taxon>Embryophyta</taxon>
        <taxon>Tracheophyta</taxon>
        <taxon>Spermatophyta</taxon>
        <taxon>Magnoliopsida</taxon>
        <taxon>eudicotyledons</taxon>
        <taxon>Gunneridae</taxon>
        <taxon>Pentapetalae</taxon>
        <taxon>asterids</taxon>
        <taxon>lamiids</taxon>
        <taxon>Solanales</taxon>
        <taxon>Solanaceae</taxon>
        <taxon>Solanoideae</taxon>
        <taxon>Solaneae</taxon>
        <taxon>Solanum</taxon>
    </lineage>
</organism>
<dbReference type="Proteomes" id="UP000824120">
    <property type="component" value="Chromosome 6"/>
</dbReference>
<proteinExistence type="predicted"/>